<dbReference type="InterPro" id="IPR038969">
    <property type="entry name" value="FEN"/>
</dbReference>
<evidence type="ECO:0000313" key="5">
    <source>
        <dbReference type="Proteomes" id="UP000515873"/>
    </source>
</evidence>
<evidence type="ECO:0000313" key="4">
    <source>
        <dbReference type="EMBL" id="QNK01765.1"/>
    </source>
</evidence>
<feature type="domain" description="5'-3' exonuclease" evidence="3">
    <location>
        <begin position="2"/>
        <end position="283"/>
    </location>
</feature>
<evidence type="ECO:0000256" key="1">
    <source>
        <dbReference type="ARBA" id="ARBA00022722"/>
    </source>
</evidence>
<dbReference type="EMBL" id="CP060412">
    <property type="protein sequence ID" value="QNK01765.1"/>
    <property type="molecule type" value="Genomic_DNA"/>
</dbReference>
<evidence type="ECO:0000259" key="3">
    <source>
        <dbReference type="SMART" id="SM00475"/>
    </source>
</evidence>
<gene>
    <name evidence="4" type="ORF">H8F01_00865</name>
</gene>
<organism evidence="4 5">
    <name type="scientific">Dyella telluris</name>
    <dbReference type="NCBI Taxonomy" id="2763498"/>
    <lineage>
        <taxon>Bacteria</taxon>
        <taxon>Pseudomonadati</taxon>
        <taxon>Pseudomonadota</taxon>
        <taxon>Gammaproteobacteria</taxon>
        <taxon>Lysobacterales</taxon>
        <taxon>Rhodanobacteraceae</taxon>
        <taxon>Dyella</taxon>
    </lineage>
</organism>
<protein>
    <recommendedName>
        <fullName evidence="3">5'-3' exonuclease domain-containing protein</fullName>
    </recommendedName>
</protein>
<dbReference type="Gene3D" id="1.10.150.20">
    <property type="entry name" value="5' to 3' exonuclease, C-terminal subdomain"/>
    <property type="match status" value="1"/>
</dbReference>
<dbReference type="PANTHER" id="PTHR42646">
    <property type="entry name" value="FLAP ENDONUCLEASE XNI"/>
    <property type="match status" value="1"/>
</dbReference>
<dbReference type="GO" id="GO:0033567">
    <property type="term" value="P:DNA replication, Okazaki fragment processing"/>
    <property type="evidence" value="ECO:0007669"/>
    <property type="project" value="InterPro"/>
</dbReference>
<dbReference type="SUPFAM" id="SSF88723">
    <property type="entry name" value="PIN domain-like"/>
    <property type="match status" value="1"/>
</dbReference>
<dbReference type="InterPro" id="IPR002421">
    <property type="entry name" value="5-3_exonuclease"/>
</dbReference>
<keyword evidence="5" id="KW-1185">Reference proteome</keyword>
<dbReference type="InterPro" id="IPR008918">
    <property type="entry name" value="HhH2"/>
</dbReference>
<dbReference type="Proteomes" id="UP000515873">
    <property type="component" value="Chromosome"/>
</dbReference>
<accession>A0A7G8Q4Q7</accession>
<dbReference type="Gene3D" id="3.40.50.1010">
    <property type="entry name" value="5'-nuclease"/>
    <property type="match status" value="1"/>
</dbReference>
<evidence type="ECO:0000256" key="2">
    <source>
        <dbReference type="ARBA" id="ARBA00022801"/>
    </source>
</evidence>
<dbReference type="SMART" id="SM00475">
    <property type="entry name" value="53EXOc"/>
    <property type="match status" value="1"/>
</dbReference>
<dbReference type="SUPFAM" id="SSF47807">
    <property type="entry name" value="5' to 3' exonuclease, C-terminal subdomain"/>
    <property type="match status" value="1"/>
</dbReference>
<dbReference type="GO" id="GO:0003677">
    <property type="term" value="F:DNA binding"/>
    <property type="evidence" value="ECO:0007669"/>
    <property type="project" value="InterPro"/>
</dbReference>
<keyword evidence="1" id="KW-0540">Nuclease</keyword>
<keyword evidence="2" id="KW-0378">Hydrolase</keyword>
<dbReference type="InterPro" id="IPR036279">
    <property type="entry name" value="5-3_exonuclease_C_sf"/>
</dbReference>
<dbReference type="CDD" id="cd09860">
    <property type="entry name" value="PIN_T4-like"/>
    <property type="match status" value="1"/>
</dbReference>
<dbReference type="KEGG" id="dtl:H8F01_00865"/>
<proteinExistence type="predicted"/>
<dbReference type="AlphaFoldDB" id="A0A7G8Q4Q7"/>
<name>A0A7G8Q4Q7_9GAMM</name>
<dbReference type="RefSeq" id="WP_187057224.1">
    <property type="nucleotide sequence ID" value="NZ_CP060412.1"/>
</dbReference>
<dbReference type="SMART" id="SM00279">
    <property type="entry name" value="HhH2"/>
    <property type="match status" value="1"/>
</dbReference>
<sequence length="309" mass="35367">MDHHLLIDANNVMFAAQAGSERRLMSGDVETTAIFGTLASARYLQKTFPNAKPTFLWDSSPTWRHEEYPEYKGTRDDNAELVKIKEALKPQRPQVQKALQLLGIRQLFAKRYEADDMAGYLATRLSKTGKVTVVTNDQDWLQLVSENVNWFDRNKEKLVVLENFQTFTGYADPNAFLFGKCLRGDKGDNLPGVGGIGDKGAEALTAEFKDYADLLERWPEFEPTIPKSTPLSRVRKHVTELTKSEEKQANFARNQRMMNLMEVDIPREAMRSLPAMYDEDAFKEFCAEMGLMSILQKYEEFVSPFNNKR</sequence>
<dbReference type="Pfam" id="PF02739">
    <property type="entry name" value="5_3_exonuc_N"/>
    <property type="match status" value="1"/>
</dbReference>
<dbReference type="GO" id="GO:0008409">
    <property type="term" value="F:5'-3' exonuclease activity"/>
    <property type="evidence" value="ECO:0007669"/>
    <property type="project" value="InterPro"/>
</dbReference>
<reference evidence="4 5" key="1">
    <citation type="submission" date="2020-08" db="EMBL/GenBank/DDBJ databases">
        <title>Dyella sp. G9 isolated from forest soil.</title>
        <authorList>
            <person name="Fu J."/>
            <person name="Qiu L."/>
        </authorList>
    </citation>
    <scope>NUCLEOTIDE SEQUENCE [LARGE SCALE GENOMIC DNA]</scope>
    <source>
        <strain evidence="4 5">G9</strain>
    </source>
</reference>
<dbReference type="PANTHER" id="PTHR42646:SF2">
    <property type="entry name" value="5'-3' EXONUCLEASE FAMILY PROTEIN"/>
    <property type="match status" value="1"/>
</dbReference>
<dbReference type="InterPro" id="IPR029060">
    <property type="entry name" value="PIN-like_dom_sf"/>
</dbReference>
<dbReference type="GO" id="GO:0017108">
    <property type="term" value="F:5'-flap endonuclease activity"/>
    <property type="evidence" value="ECO:0007669"/>
    <property type="project" value="InterPro"/>
</dbReference>
<dbReference type="InterPro" id="IPR020046">
    <property type="entry name" value="5-3_exonucl_a-hlix_arch_N"/>
</dbReference>